<dbReference type="InterPro" id="IPR026055">
    <property type="entry name" value="FAR"/>
</dbReference>
<dbReference type="PANTHER" id="PTHR11011">
    <property type="entry name" value="MALE STERILITY PROTEIN 2-RELATED"/>
    <property type="match status" value="1"/>
</dbReference>
<name>A0A8J2KBB4_9HEXA</name>
<proteinExistence type="inferred from homology"/>
<gene>
    <name evidence="3" type="ORF">AFUS01_LOCUS21019</name>
</gene>
<evidence type="ECO:0000313" key="3">
    <source>
        <dbReference type="EMBL" id="CAG7732504.1"/>
    </source>
</evidence>
<protein>
    <recommendedName>
        <fullName evidence="1">Fatty acyl-CoA reductase</fullName>
        <ecNumber evidence="1">1.2.1.84</ecNumber>
    </recommendedName>
</protein>
<feature type="domain" description="Thioester reductase (TE)" evidence="2">
    <location>
        <begin position="1"/>
        <end position="75"/>
    </location>
</feature>
<dbReference type="EMBL" id="CAJVCH010232675">
    <property type="protein sequence ID" value="CAG7732504.1"/>
    <property type="molecule type" value="Genomic_DNA"/>
</dbReference>
<dbReference type="OrthoDB" id="429813at2759"/>
<keyword evidence="1" id="KW-0560">Oxidoreductase</keyword>
<keyword evidence="1" id="KW-0443">Lipid metabolism</keyword>
<evidence type="ECO:0000256" key="1">
    <source>
        <dbReference type="RuleBase" id="RU363097"/>
    </source>
</evidence>
<keyword evidence="4" id="KW-1185">Reference proteome</keyword>
<evidence type="ECO:0000313" key="4">
    <source>
        <dbReference type="Proteomes" id="UP000708208"/>
    </source>
</evidence>
<keyword evidence="1" id="KW-0444">Lipid biosynthesis</keyword>
<dbReference type="Pfam" id="PF07993">
    <property type="entry name" value="NAD_binding_4"/>
    <property type="match status" value="1"/>
</dbReference>
<dbReference type="GO" id="GO:0102965">
    <property type="term" value="F:alcohol-forming long-chain fatty acyl-CoA reductase activity"/>
    <property type="evidence" value="ECO:0007669"/>
    <property type="project" value="UniProtKB-EC"/>
</dbReference>
<reference evidence="3" key="1">
    <citation type="submission" date="2021-06" db="EMBL/GenBank/DDBJ databases">
        <authorList>
            <person name="Hodson N. C."/>
            <person name="Mongue J. A."/>
            <person name="Jaron S. K."/>
        </authorList>
    </citation>
    <scope>NUCLEOTIDE SEQUENCE</scope>
</reference>
<comment type="function">
    <text evidence="1">Catalyzes the reduction of fatty acyl-CoA to fatty alcohols.</text>
</comment>
<evidence type="ECO:0000259" key="2">
    <source>
        <dbReference type="Pfam" id="PF07993"/>
    </source>
</evidence>
<dbReference type="EC" id="1.2.1.84" evidence="1"/>
<dbReference type="GO" id="GO:0080019">
    <property type="term" value="F:alcohol-forming very long-chain fatty acyl-CoA reductase activity"/>
    <property type="evidence" value="ECO:0007669"/>
    <property type="project" value="InterPro"/>
</dbReference>
<comment type="caution">
    <text evidence="3">The sequence shown here is derived from an EMBL/GenBank/DDBJ whole genome shotgun (WGS) entry which is preliminary data.</text>
</comment>
<comment type="catalytic activity">
    <reaction evidence="1">
        <text>a long-chain fatty acyl-CoA + 2 NADPH + 2 H(+) = a long-chain primary fatty alcohol + 2 NADP(+) + CoA</text>
        <dbReference type="Rhea" id="RHEA:52716"/>
        <dbReference type="ChEBI" id="CHEBI:15378"/>
        <dbReference type="ChEBI" id="CHEBI:57287"/>
        <dbReference type="ChEBI" id="CHEBI:57783"/>
        <dbReference type="ChEBI" id="CHEBI:58349"/>
        <dbReference type="ChEBI" id="CHEBI:77396"/>
        <dbReference type="ChEBI" id="CHEBI:83139"/>
        <dbReference type="EC" id="1.2.1.84"/>
    </reaction>
</comment>
<feature type="non-terminal residue" evidence="3">
    <location>
        <position position="1"/>
    </location>
</feature>
<dbReference type="AlphaFoldDB" id="A0A8J2KBB4"/>
<dbReference type="InterPro" id="IPR013120">
    <property type="entry name" value="FAR_NAD-bd"/>
</dbReference>
<dbReference type="GO" id="GO:0035336">
    <property type="term" value="P:long-chain fatty-acyl-CoA metabolic process"/>
    <property type="evidence" value="ECO:0007669"/>
    <property type="project" value="TreeGrafter"/>
</dbReference>
<keyword evidence="1" id="KW-0521">NADP</keyword>
<accession>A0A8J2KBB4</accession>
<dbReference type="PANTHER" id="PTHR11011:SF45">
    <property type="entry name" value="FATTY ACYL-COA REDUCTASE CG8306-RELATED"/>
    <property type="match status" value="1"/>
</dbReference>
<comment type="similarity">
    <text evidence="1">Belongs to the fatty acyl-CoA reductase family.</text>
</comment>
<dbReference type="Proteomes" id="UP000708208">
    <property type="component" value="Unassembled WGS sequence"/>
</dbReference>
<organism evidence="3 4">
    <name type="scientific">Allacma fusca</name>
    <dbReference type="NCBI Taxonomy" id="39272"/>
    <lineage>
        <taxon>Eukaryota</taxon>
        <taxon>Metazoa</taxon>
        <taxon>Ecdysozoa</taxon>
        <taxon>Arthropoda</taxon>
        <taxon>Hexapoda</taxon>
        <taxon>Collembola</taxon>
        <taxon>Symphypleona</taxon>
        <taxon>Sminthuridae</taxon>
        <taxon>Allacma</taxon>
    </lineage>
</organism>
<sequence length="221" mass="25260">MGERIVEGASKHLPVTIVRPGAISSSMTEPLPGWNETQSSTSKWAKLMFSGAYHTVLVNRQGNFDLIPVDYTANACLAAAWRLGTTIKKEFRVYNCVPNHMTNPIMFRNLIKWGYETLFVANNYLFRKIPGKFRSLLKCGSDEIFQQEYNLAQLLATSFKLAATEQWEFSTYNMKEIDWKLFARKFAQGLYSYDKHLIDSLPSVGLQNVQNEKNERVSPSK</sequence>